<organism evidence="3 4">
    <name type="scientific">Terriglobus roseus</name>
    <dbReference type="NCBI Taxonomy" id="392734"/>
    <lineage>
        <taxon>Bacteria</taxon>
        <taxon>Pseudomonadati</taxon>
        <taxon>Acidobacteriota</taxon>
        <taxon>Terriglobia</taxon>
        <taxon>Terriglobales</taxon>
        <taxon>Acidobacteriaceae</taxon>
        <taxon>Terriglobus</taxon>
    </lineage>
</organism>
<dbReference type="PANTHER" id="PTHR34136:SF1">
    <property type="entry name" value="UDP-N-ACETYL-D-MANNOSAMINURONIC ACID TRANSFERASE"/>
    <property type="match status" value="1"/>
</dbReference>
<evidence type="ECO:0000256" key="1">
    <source>
        <dbReference type="ARBA" id="ARBA00022676"/>
    </source>
</evidence>
<evidence type="ECO:0000313" key="4">
    <source>
        <dbReference type="Proteomes" id="UP000182427"/>
    </source>
</evidence>
<evidence type="ECO:0000313" key="3">
    <source>
        <dbReference type="EMBL" id="SDF37413.1"/>
    </source>
</evidence>
<keyword evidence="2 3" id="KW-0808">Transferase</keyword>
<dbReference type="NCBIfam" id="TIGR00696">
    <property type="entry name" value="wecG_tagA_cpsF"/>
    <property type="match status" value="1"/>
</dbReference>
<dbReference type="InterPro" id="IPR004629">
    <property type="entry name" value="WecG_TagA_CpsF"/>
</dbReference>
<accession>A0A1G7KJI8</accession>
<keyword evidence="1" id="KW-0328">Glycosyltransferase</keyword>
<protein>
    <submittedName>
        <fullName evidence="3">N-acetylglucosaminyldiphosphoundecaprenol N-acetyl-beta-D-mannosaminyltransferase</fullName>
    </submittedName>
</protein>
<name>A0A1G7KJI8_9BACT</name>
<dbReference type="PANTHER" id="PTHR34136">
    <property type="match status" value="1"/>
</dbReference>
<proteinExistence type="predicted"/>
<dbReference type="CDD" id="cd06533">
    <property type="entry name" value="Glyco_transf_WecG_TagA"/>
    <property type="match status" value="1"/>
</dbReference>
<dbReference type="EMBL" id="LT629690">
    <property type="protein sequence ID" value="SDF37413.1"/>
    <property type="molecule type" value="Genomic_DNA"/>
</dbReference>
<dbReference type="Pfam" id="PF03808">
    <property type="entry name" value="Glyco_tran_WecG"/>
    <property type="match status" value="1"/>
</dbReference>
<reference evidence="3 4" key="1">
    <citation type="submission" date="2016-10" db="EMBL/GenBank/DDBJ databases">
        <authorList>
            <person name="de Groot N.N."/>
        </authorList>
    </citation>
    <scope>NUCLEOTIDE SEQUENCE [LARGE SCALE GENOMIC DNA]</scope>
    <source>
        <strain evidence="3 4">GAS232</strain>
    </source>
</reference>
<dbReference type="OrthoDB" id="9771846at2"/>
<keyword evidence="4" id="KW-1185">Reference proteome</keyword>
<gene>
    <name evidence="3" type="ORF">SAMN05444167_2211</name>
</gene>
<dbReference type="GO" id="GO:0016758">
    <property type="term" value="F:hexosyltransferase activity"/>
    <property type="evidence" value="ECO:0007669"/>
    <property type="project" value="TreeGrafter"/>
</dbReference>
<dbReference type="Proteomes" id="UP000182427">
    <property type="component" value="Chromosome I"/>
</dbReference>
<dbReference type="AlphaFoldDB" id="A0A1G7KJI8"/>
<sequence>MSMKRKTTDVLGIPISAANFSLALDWVAEDFVAHRKGYSCFVSVHGLMEAYKTTQFAECYAGASLLFPDGAPVAWVGRGQGEKHMERVAGPEFMLKLFGDDRFRDATHFLYGGEEGVAELLRERISEQFPHAKFAGTYTPPFRSLTEDESNAFVETIARLKPDIIWVGIGCPKQEQFMQQYLSRLDTVLMFGVGAAFDFHTGRLKDSPQWVKDAGLQWLHRLVQDPKRLWKRYITSNSQFLLALLWHKLFKPLAREQASIQPKIDKVR</sequence>
<evidence type="ECO:0000256" key="2">
    <source>
        <dbReference type="ARBA" id="ARBA00022679"/>
    </source>
</evidence>
<dbReference type="RefSeq" id="WP_156785091.1">
    <property type="nucleotide sequence ID" value="NZ_LT629690.1"/>
</dbReference>